<reference evidence="2" key="1">
    <citation type="journal article" date="2019" name="Int. J. Syst. Evol. Microbiol.">
        <title>The Global Catalogue of Microorganisms (GCM) 10K type strain sequencing project: providing services to taxonomists for standard genome sequencing and annotation.</title>
        <authorList>
            <consortium name="The Broad Institute Genomics Platform"/>
            <consortium name="The Broad Institute Genome Sequencing Center for Infectious Disease"/>
            <person name="Wu L."/>
            <person name="Ma J."/>
        </authorList>
    </citation>
    <scope>NUCLEOTIDE SEQUENCE [LARGE SCALE GENOMIC DNA]</scope>
    <source>
        <strain evidence="2">TISTR 1514</strain>
    </source>
</reference>
<organism evidence="1 2">
    <name type="scientific">Gulosibacter faecalis</name>
    <dbReference type="NCBI Taxonomy" id="272240"/>
    <lineage>
        <taxon>Bacteria</taxon>
        <taxon>Bacillati</taxon>
        <taxon>Actinomycetota</taxon>
        <taxon>Actinomycetes</taxon>
        <taxon>Micrococcales</taxon>
        <taxon>Microbacteriaceae</taxon>
        <taxon>Gulosibacter</taxon>
    </lineage>
</organism>
<evidence type="ECO:0000313" key="1">
    <source>
        <dbReference type="EMBL" id="MFD2759099.1"/>
    </source>
</evidence>
<gene>
    <name evidence="1" type="ORF">ACFSW7_12000</name>
</gene>
<evidence type="ECO:0000313" key="2">
    <source>
        <dbReference type="Proteomes" id="UP001597492"/>
    </source>
</evidence>
<proteinExistence type="predicted"/>
<dbReference type="EMBL" id="JBHUNE010000008">
    <property type="protein sequence ID" value="MFD2759099.1"/>
    <property type="molecule type" value="Genomic_DNA"/>
</dbReference>
<name>A0ABW5V2R4_9MICO</name>
<keyword evidence="2" id="KW-1185">Reference proteome</keyword>
<dbReference type="Proteomes" id="UP001597492">
    <property type="component" value="Unassembled WGS sequence"/>
</dbReference>
<protein>
    <recommendedName>
        <fullName evidence="3">DUF3800 domain-containing protein</fullName>
    </recommendedName>
</protein>
<accession>A0ABW5V2R4</accession>
<evidence type="ECO:0008006" key="3">
    <source>
        <dbReference type="Google" id="ProtNLM"/>
    </source>
</evidence>
<dbReference type="RefSeq" id="WP_019617319.1">
    <property type="nucleotide sequence ID" value="NZ_JBHUNE010000008.1"/>
</dbReference>
<comment type="caution">
    <text evidence="1">The sequence shown here is derived from an EMBL/GenBank/DDBJ whole genome shotgun (WGS) entry which is preliminary data.</text>
</comment>
<sequence length="175" mass="19586">MSILFVDESKAKGYTMVAALVVPGDVTSLRRDVRSLVLPGQRRIHFTKEQPERKRLILSRLTAFGAQAQVFHCATKSQILGREACLTGIVAHAAEHAHTKIVIERDESIEKADRQILFREVRRHGLGDILSYALEVPHQEPLLWVADAIAWSYTKGGEWKKRADPLIAGITKLSP</sequence>